<proteinExistence type="predicted"/>
<dbReference type="Proteomes" id="UP001187192">
    <property type="component" value="Unassembled WGS sequence"/>
</dbReference>
<protein>
    <submittedName>
        <fullName evidence="1">Uncharacterized protein</fullName>
    </submittedName>
</protein>
<sequence length="55" mass="5661">MAALNTEEGCLSGKIMGCSPTKIGSCVGGSCEASFDIWSQVSVDFAMGMVQSIPK</sequence>
<comment type="caution">
    <text evidence="1">The sequence shown here is derived from an EMBL/GenBank/DDBJ whole genome shotgun (WGS) entry which is preliminary data.</text>
</comment>
<organism evidence="1 2">
    <name type="scientific">Ficus carica</name>
    <name type="common">Common fig</name>
    <dbReference type="NCBI Taxonomy" id="3494"/>
    <lineage>
        <taxon>Eukaryota</taxon>
        <taxon>Viridiplantae</taxon>
        <taxon>Streptophyta</taxon>
        <taxon>Embryophyta</taxon>
        <taxon>Tracheophyta</taxon>
        <taxon>Spermatophyta</taxon>
        <taxon>Magnoliopsida</taxon>
        <taxon>eudicotyledons</taxon>
        <taxon>Gunneridae</taxon>
        <taxon>Pentapetalae</taxon>
        <taxon>rosids</taxon>
        <taxon>fabids</taxon>
        <taxon>Rosales</taxon>
        <taxon>Moraceae</taxon>
        <taxon>Ficeae</taxon>
        <taxon>Ficus</taxon>
    </lineage>
</organism>
<name>A0AA88DNR3_FICCA</name>
<reference evidence="1" key="1">
    <citation type="submission" date="2023-07" db="EMBL/GenBank/DDBJ databases">
        <title>draft genome sequence of fig (Ficus carica).</title>
        <authorList>
            <person name="Takahashi T."/>
            <person name="Nishimura K."/>
        </authorList>
    </citation>
    <scope>NUCLEOTIDE SEQUENCE</scope>
</reference>
<evidence type="ECO:0000313" key="2">
    <source>
        <dbReference type="Proteomes" id="UP001187192"/>
    </source>
</evidence>
<accession>A0AA88DNR3</accession>
<keyword evidence="2" id="KW-1185">Reference proteome</keyword>
<gene>
    <name evidence="1" type="ORF">TIFTF001_027835</name>
</gene>
<dbReference type="AlphaFoldDB" id="A0AA88DNR3"/>
<dbReference type="EMBL" id="BTGU01000080">
    <property type="protein sequence ID" value="GMN58737.1"/>
    <property type="molecule type" value="Genomic_DNA"/>
</dbReference>
<evidence type="ECO:0000313" key="1">
    <source>
        <dbReference type="EMBL" id="GMN58737.1"/>
    </source>
</evidence>